<sequence length="73" mass="8550">MAANDYYIESLRSLHTATIKQYKPRPHLTKGTIIRIDYVRIYQKEGEEILITCNPYGFSTIEYIKNHPKAYLG</sequence>
<dbReference type="Proteomes" id="UP000018144">
    <property type="component" value="Unassembled WGS sequence"/>
</dbReference>
<proteinExistence type="predicted"/>
<evidence type="ECO:0000313" key="6">
    <source>
        <dbReference type="Proteomes" id="UP000018144"/>
    </source>
</evidence>
<dbReference type="EMBL" id="HF935244">
    <property type="protein sequence ID" value="CCX05294.1"/>
    <property type="molecule type" value="Genomic_DNA"/>
</dbReference>
<reference evidence="5 6" key="1">
    <citation type="journal article" date="2013" name="PLoS Genet.">
        <title>The genome and development-dependent transcriptomes of Pyronema confluens: a window into fungal evolution.</title>
        <authorList>
            <person name="Traeger S."/>
            <person name="Altegoer F."/>
            <person name="Freitag M."/>
            <person name="Gabaldon T."/>
            <person name="Kempken F."/>
            <person name="Kumar A."/>
            <person name="Marcet-Houben M."/>
            <person name="Poggeler S."/>
            <person name="Stajich J.E."/>
            <person name="Nowrousian M."/>
        </authorList>
    </citation>
    <scope>NUCLEOTIDE SEQUENCE [LARGE SCALE GENOMIC DNA]</scope>
    <source>
        <strain evidence="6">CBS 100304</strain>
        <tissue evidence="5">Vegetative mycelium</tissue>
    </source>
</reference>
<protein>
    <submittedName>
        <fullName evidence="5">Similar to Uncharacterized beta-glucan synthesis-associated protein C17G6.11c acc. no. O13789</fullName>
    </submittedName>
</protein>
<evidence type="ECO:0000256" key="4">
    <source>
        <dbReference type="ARBA" id="ARBA00023316"/>
    </source>
</evidence>
<keyword evidence="4" id="KW-0961">Cell wall biogenesis/degradation</keyword>
<comment type="subcellular location">
    <subcellularLocation>
        <location evidence="1">Membrane</location>
    </subcellularLocation>
</comment>
<keyword evidence="3" id="KW-0325">Glycoprotein</keyword>
<accession>U4KZZ2</accession>
<dbReference type="OrthoDB" id="412647at2759"/>
<keyword evidence="6" id="KW-1185">Reference proteome</keyword>
<organism evidence="5 6">
    <name type="scientific">Pyronema omphalodes (strain CBS 100304)</name>
    <name type="common">Pyronema confluens</name>
    <dbReference type="NCBI Taxonomy" id="1076935"/>
    <lineage>
        <taxon>Eukaryota</taxon>
        <taxon>Fungi</taxon>
        <taxon>Dikarya</taxon>
        <taxon>Ascomycota</taxon>
        <taxon>Pezizomycotina</taxon>
        <taxon>Pezizomycetes</taxon>
        <taxon>Pezizales</taxon>
        <taxon>Pyronemataceae</taxon>
        <taxon>Pyronema</taxon>
    </lineage>
</organism>
<dbReference type="AlphaFoldDB" id="U4KZZ2"/>
<keyword evidence="2" id="KW-0472">Membrane</keyword>
<evidence type="ECO:0000256" key="1">
    <source>
        <dbReference type="ARBA" id="ARBA00004370"/>
    </source>
</evidence>
<dbReference type="Pfam" id="PF03935">
    <property type="entry name" value="SKN1_KRE6_Sbg1"/>
    <property type="match status" value="1"/>
</dbReference>
<evidence type="ECO:0000313" key="5">
    <source>
        <dbReference type="EMBL" id="CCX05294.1"/>
    </source>
</evidence>
<dbReference type="STRING" id="1076935.U4KZZ2"/>
<gene>
    <name evidence="5" type="ORF">PCON_04881</name>
</gene>
<evidence type="ECO:0000256" key="3">
    <source>
        <dbReference type="ARBA" id="ARBA00023180"/>
    </source>
</evidence>
<evidence type="ECO:0000256" key="2">
    <source>
        <dbReference type="ARBA" id="ARBA00023136"/>
    </source>
</evidence>
<dbReference type="GO" id="GO:0016020">
    <property type="term" value="C:membrane"/>
    <property type="evidence" value="ECO:0007669"/>
    <property type="project" value="UniProtKB-SubCell"/>
</dbReference>
<dbReference type="InterPro" id="IPR005629">
    <property type="entry name" value="Skn1/Kre6/Sbg1"/>
</dbReference>
<name>U4KZZ2_PYROM</name>